<sequence length="292" mass="32491">MGCTSSVIQGRRPYRWTIWLYSLTRVATLMAVVMSMIGFDVTTPINCQLWIISELIFSYTAIAAASMLIVIRVIAIWNRNRVVSVIAMSTWATNIAALIRSIVLLRSVSSPVNDTGTCYLSNTLDSKLNLMTSLAADIVLLLIMLVGLLRWRLQEGGMPNIARFLWKQGLIWLLIATFSYVPTVVFISLNLNAAFNIMFQIPALVTLSIAATRMFFSTPKQSGFVLPETNRIRFAPISSTSNRLEVAVRTDCEQYAASQASRYSLHVITDDQLHKKPDGRGTEDDAESGVDK</sequence>
<evidence type="ECO:0000313" key="2">
    <source>
        <dbReference type="Proteomes" id="UP001207468"/>
    </source>
</evidence>
<dbReference type="EMBL" id="JAGFNK010000973">
    <property type="protein sequence ID" value="KAI9436540.1"/>
    <property type="molecule type" value="Genomic_DNA"/>
</dbReference>
<name>A0ACC0TT91_9AGAM</name>
<proteinExistence type="predicted"/>
<reference evidence="1" key="1">
    <citation type="submission" date="2021-03" db="EMBL/GenBank/DDBJ databases">
        <title>Evolutionary priming and transition to the ectomycorrhizal habit in an iconic lineage of mushroom-forming fungi: is preadaptation a requirement?</title>
        <authorList>
            <consortium name="DOE Joint Genome Institute"/>
            <person name="Looney B.P."/>
            <person name="Miyauchi S."/>
            <person name="Morin E."/>
            <person name="Drula E."/>
            <person name="Courty P.E."/>
            <person name="Chicoki N."/>
            <person name="Fauchery L."/>
            <person name="Kohler A."/>
            <person name="Kuo A."/>
            <person name="LaButti K."/>
            <person name="Pangilinan J."/>
            <person name="Lipzen A."/>
            <person name="Riley R."/>
            <person name="Andreopoulos W."/>
            <person name="He G."/>
            <person name="Johnson J."/>
            <person name="Barry K.W."/>
            <person name="Grigoriev I.V."/>
            <person name="Nagy L."/>
            <person name="Hibbett D."/>
            <person name="Henrissat B."/>
            <person name="Matheny P.B."/>
            <person name="Labbe J."/>
            <person name="Martin A.F."/>
        </authorList>
    </citation>
    <scope>NUCLEOTIDE SEQUENCE</scope>
    <source>
        <strain evidence="1">BPL698</strain>
    </source>
</reference>
<dbReference type="Proteomes" id="UP001207468">
    <property type="component" value="Unassembled WGS sequence"/>
</dbReference>
<comment type="caution">
    <text evidence="1">The sequence shown here is derived from an EMBL/GenBank/DDBJ whole genome shotgun (WGS) entry which is preliminary data.</text>
</comment>
<keyword evidence="2" id="KW-1185">Reference proteome</keyword>
<evidence type="ECO:0000313" key="1">
    <source>
        <dbReference type="EMBL" id="KAI9436540.1"/>
    </source>
</evidence>
<accession>A0ACC0TT91</accession>
<gene>
    <name evidence="1" type="ORF">F5148DRAFT_936292</name>
</gene>
<protein>
    <submittedName>
        <fullName evidence="1">Uncharacterized protein</fullName>
    </submittedName>
</protein>
<organism evidence="1 2">
    <name type="scientific">Russula earlei</name>
    <dbReference type="NCBI Taxonomy" id="71964"/>
    <lineage>
        <taxon>Eukaryota</taxon>
        <taxon>Fungi</taxon>
        <taxon>Dikarya</taxon>
        <taxon>Basidiomycota</taxon>
        <taxon>Agaricomycotina</taxon>
        <taxon>Agaricomycetes</taxon>
        <taxon>Russulales</taxon>
        <taxon>Russulaceae</taxon>
        <taxon>Russula</taxon>
    </lineage>
</organism>